<organism evidence="1 2">
    <name type="scientific">Gossypium davidsonii</name>
    <name type="common">Davidson's cotton</name>
    <name type="synonym">Gossypium klotzschianum subsp. davidsonii</name>
    <dbReference type="NCBI Taxonomy" id="34287"/>
    <lineage>
        <taxon>Eukaryota</taxon>
        <taxon>Viridiplantae</taxon>
        <taxon>Streptophyta</taxon>
        <taxon>Embryophyta</taxon>
        <taxon>Tracheophyta</taxon>
        <taxon>Spermatophyta</taxon>
        <taxon>Magnoliopsida</taxon>
        <taxon>eudicotyledons</taxon>
        <taxon>Gunneridae</taxon>
        <taxon>Pentapetalae</taxon>
        <taxon>rosids</taxon>
        <taxon>malvids</taxon>
        <taxon>Malvales</taxon>
        <taxon>Malvaceae</taxon>
        <taxon>Malvoideae</taxon>
        <taxon>Gossypium</taxon>
    </lineage>
</organism>
<reference evidence="1 2" key="1">
    <citation type="journal article" date="2019" name="Genome Biol. Evol.">
        <title>Insights into the evolution of the New World diploid cottons (Gossypium, subgenus Houzingenia) based on genome sequencing.</title>
        <authorList>
            <person name="Grover C.E."/>
            <person name="Arick M.A. 2nd"/>
            <person name="Thrash A."/>
            <person name="Conover J.L."/>
            <person name="Sanders W.S."/>
            <person name="Peterson D.G."/>
            <person name="Frelichowski J.E."/>
            <person name="Scheffler J.A."/>
            <person name="Scheffler B.E."/>
            <person name="Wendel J.F."/>
        </authorList>
    </citation>
    <scope>NUCLEOTIDE SEQUENCE [LARGE SCALE GENOMIC DNA]</scope>
    <source>
        <strain evidence="1">27</strain>
        <tissue evidence="1">Leaf</tissue>
    </source>
</reference>
<dbReference type="EMBL" id="JABFAC010000005">
    <property type="protein sequence ID" value="MBA0613134.1"/>
    <property type="molecule type" value="Genomic_DNA"/>
</dbReference>
<evidence type="ECO:0000313" key="1">
    <source>
        <dbReference type="EMBL" id="MBA0613134.1"/>
    </source>
</evidence>
<keyword evidence="2" id="KW-1185">Reference proteome</keyword>
<evidence type="ECO:0000313" key="2">
    <source>
        <dbReference type="Proteomes" id="UP000593561"/>
    </source>
</evidence>
<accession>A0A7J8RH53</accession>
<gene>
    <name evidence="1" type="ORF">Godav_013636</name>
</gene>
<protein>
    <submittedName>
        <fullName evidence="1">Uncharacterized protein</fullName>
    </submittedName>
</protein>
<name>A0A7J8RH53_GOSDV</name>
<sequence>MGRHQLFLVDGFELIWGKRNVPDEVAELIEKIRDLEIRFKGRDEDVRLQ</sequence>
<proteinExistence type="predicted"/>
<dbReference type="Proteomes" id="UP000593561">
    <property type="component" value="Unassembled WGS sequence"/>
</dbReference>
<comment type="caution">
    <text evidence="1">The sequence shown here is derived from an EMBL/GenBank/DDBJ whole genome shotgun (WGS) entry which is preliminary data.</text>
</comment>
<dbReference type="AlphaFoldDB" id="A0A7J8RH53"/>